<evidence type="ECO:0000313" key="8">
    <source>
        <dbReference type="Proteomes" id="UP000190285"/>
    </source>
</evidence>
<dbReference type="GO" id="GO:0016491">
    <property type="term" value="F:oxidoreductase activity"/>
    <property type="evidence" value="ECO:0007669"/>
    <property type="project" value="UniProtKB-KW"/>
</dbReference>
<dbReference type="PANTHER" id="PTHR43673">
    <property type="entry name" value="NAD(P)H NITROREDUCTASE YDGI-RELATED"/>
    <property type="match status" value="1"/>
</dbReference>
<dbReference type="InterPro" id="IPR029479">
    <property type="entry name" value="Nitroreductase"/>
</dbReference>
<keyword evidence="5" id="KW-0560">Oxidoreductase</keyword>
<comment type="cofactor">
    <cofactor evidence="1">
        <name>FMN</name>
        <dbReference type="ChEBI" id="CHEBI:58210"/>
    </cofactor>
</comment>
<dbReference type="RefSeq" id="WP_079494429.1">
    <property type="nucleotide sequence ID" value="NZ_FUZT01000012.1"/>
</dbReference>
<organism evidence="7 8">
    <name type="scientific">Maledivibacter halophilus</name>
    <dbReference type="NCBI Taxonomy" id="36842"/>
    <lineage>
        <taxon>Bacteria</taxon>
        <taxon>Bacillati</taxon>
        <taxon>Bacillota</taxon>
        <taxon>Clostridia</taxon>
        <taxon>Peptostreptococcales</taxon>
        <taxon>Caminicellaceae</taxon>
        <taxon>Maledivibacter</taxon>
    </lineage>
</organism>
<evidence type="ECO:0000256" key="5">
    <source>
        <dbReference type="ARBA" id="ARBA00023002"/>
    </source>
</evidence>
<dbReference type="Gene3D" id="3.40.109.10">
    <property type="entry name" value="NADH Oxidase"/>
    <property type="match status" value="1"/>
</dbReference>
<evidence type="ECO:0000256" key="4">
    <source>
        <dbReference type="ARBA" id="ARBA00022643"/>
    </source>
</evidence>
<keyword evidence="4" id="KW-0288">FMN</keyword>
<proteinExistence type="inferred from homology"/>
<feature type="domain" description="Nitroreductase" evidence="6">
    <location>
        <begin position="7"/>
        <end position="152"/>
    </location>
</feature>
<evidence type="ECO:0000313" key="7">
    <source>
        <dbReference type="EMBL" id="SKC84828.1"/>
    </source>
</evidence>
<dbReference type="InterPro" id="IPR000415">
    <property type="entry name" value="Nitroreductase-like"/>
</dbReference>
<dbReference type="PANTHER" id="PTHR43673:SF2">
    <property type="entry name" value="NITROREDUCTASE"/>
    <property type="match status" value="1"/>
</dbReference>
<keyword evidence="3" id="KW-0285">Flavoprotein</keyword>
<gene>
    <name evidence="7" type="ORF">SAMN02194393_04246</name>
</gene>
<name>A0A1T5MAG5_9FIRM</name>
<keyword evidence="8" id="KW-1185">Reference proteome</keyword>
<dbReference type="EMBL" id="FUZT01000012">
    <property type="protein sequence ID" value="SKC84828.1"/>
    <property type="molecule type" value="Genomic_DNA"/>
</dbReference>
<protein>
    <submittedName>
        <fullName evidence="7">Nitroreductase</fullName>
    </submittedName>
</protein>
<evidence type="ECO:0000256" key="2">
    <source>
        <dbReference type="ARBA" id="ARBA00007118"/>
    </source>
</evidence>
<dbReference type="SUPFAM" id="SSF55469">
    <property type="entry name" value="FMN-dependent nitroreductase-like"/>
    <property type="match status" value="1"/>
</dbReference>
<dbReference type="CDD" id="cd02139">
    <property type="entry name" value="nitroreductase"/>
    <property type="match status" value="1"/>
</dbReference>
<evidence type="ECO:0000256" key="3">
    <source>
        <dbReference type="ARBA" id="ARBA00022630"/>
    </source>
</evidence>
<evidence type="ECO:0000259" key="6">
    <source>
        <dbReference type="Pfam" id="PF00881"/>
    </source>
</evidence>
<dbReference type="Pfam" id="PF00881">
    <property type="entry name" value="Nitroreductase"/>
    <property type="match status" value="1"/>
</dbReference>
<dbReference type="STRING" id="36842.SAMN02194393_04246"/>
<dbReference type="AlphaFoldDB" id="A0A1T5MAG5"/>
<reference evidence="7 8" key="1">
    <citation type="submission" date="2017-02" db="EMBL/GenBank/DDBJ databases">
        <authorList>
            <person name="Peterson S.W."/>
        </authorList>
    </citation>
    <scope>NUCLEOTIDE SEQUENCE [LARGE SCALE GENOMIC DNA]</scope>
    <source>
        <strain evidence="7 8">M1</strain>
    </source>
</reference>
<evidence type="ECO:0000256" key="1">
    <source>
        <dbReference type="ARBA" id="ARBA00001917"/>
    </source>
</evidence>
<dbReference type="Proteomes" id="UP000190285">
    <property type="component" value="Unassembled WGS sequence"/>
</dbReference>
<dbReference type="OrthoDB" id="9812105at2"/>
<comment type="similarity">
    <text evidence="2">Belongs to the nitroreductase family.</text>
</comment>
<sequence length="183" mass="20597">MQFYDVIENRISVKKFENTPVDKDSLARAINAAMRSPSWKNNTSYRFILVDDPREKDLIAEAVLNDTNESSKAVKQAPMVAIVVADPSKSGVVADKEYYLVDSAIAMEHFMLAATNEGYGTCWIGAFDENKIRRTLSIPNNNRVVAITPIGKASEIPKHHDKKDVSEYVFLNKWGDSYTKNYS</sequence>
<accession>A0A1T5MAG5</accession>